<protein>
    <submittedName>
        <fullName evidence="2">Uncharacterized protein</fullName>
    </submittedName>
</protein>
<comment type="caution">
    <text evidence="2">The sequence shown here is derived from an EMBL/GenBank/DDBJ whole genome shotgun (WGS) entry which is preliminary data.</text>
</comment>
<organism evidence="2 3">
    <name type="scientific">Desulforamulus profundi</name>
    <dbReference type="NCBI Taxonomy" id="1383067"/>
    <lineage>
        <taxon>Bacteria</taxon>
        <taxon>Bacillati</taxon>
        <taxon>Bacillota</taxon>
        <taxon>Clostridia</taxon>
        <taxon>Eubacteriales</taxon>
        <taxon>Peptococcaceae</taxon>
        <taxon>Desulforamulus</taxon>
    </lineage>
</organism>
<accession>A0A2C6MIQ0</accession>
<sequence length="34" mass="3882">MIRRATEKLGFLVVIPAIVILGSFLPLFINCLHW</sequence>
<feature type="transmembrane region" description="Helical" evidence="1">
    <location>
        <begin position="9"/>
        <end position="29"/>
    </location>
</feature>
<proteinExistence type="predicted"/>
<dbReference type="Proteomes" id="UP000222564">
    <property type="component" value="Unassembled WGS sequence"/>
</dbReference>
<dbReference type="EMBL" id="AWQQ01000020">
    <property type="protein sequence ID" value="PHJ39413.1"/>
    <property type="molecule type" value="Genomic_DNA"/>
</dbReference>
<keyword evidence="3" id="KW-1185">Reference proteome</keyword>
<keyword evidence="1" id="KW-1133">Transmembrane helix</keyword>
<reference evidence="2 3" key="1">
    <citation type="submission" date="2013-09" db="EMBL/GenBank/DDBJ databases">
        <title>Biodegradation of hydrocarbons in the deep terrestrial subsurface : characterization of a microbial consortium composed of two Desulfotomaculum species originating from a deep geological formation.</title>
        <authorList>
            <person name="Aullo T."/>
            <person name="Berlendis S."/>
            <person name="Lascourreges J.-F."/>
            <person name="Dessort D."/>
            <person name="Saint-Laurent S."/>
            <person name="Schraauwers B."/>
            <person name="Mas J."/>
            <person name="Magot M."/>
            <person name="Ranchou-Peyruse A."/>
        </authorList>
    </citation>
    <scope>NUCLEOTIDE SEQUENCE [LARGE SCALE GENOMIC DNA]</scope>
    <source>
        <strain evidence="2 3">Bs107</strain>
    </source>
</reference>
<name>A0A2C6MIQ0_9FIRM</name>
<gene>
    <name evidence="2" type="ORF">P378_03125</name>
</gene>
<evidence type="ECO:0000256" key="1">
    <source>
        <dbReference type="SAM" id="Phobius"/>
    </source>
</evidence>
<evidence type="ECO:0000313" key="2">
    <source>
        <dbReference type="EMBL" id="PHJ39413.1"/>
    </source>
</evidence>
<keyword evidence="1" id="KW-0812">Transmembrane</keyword>
<keyword evidence="1" id="KW-0472">Membrane</keyword>
<evidence type="ECO:0000313" key="3">
    <source>
        <dbReference type="Proteomes" id="UP000222564"/>
    </source>
</evidence>
<dbReference type="AlphaFoldDB" id="A0A2C6MIQ0"/>